<protein>
    <recommendedName>
        <fullName evidence="5">Chitin synthase</fullName>
    </recommendedName>
</protein>
<feature type="transmembrane region" description="Helical" evidence="2">
    <location>
        <begin position="95"/>
        <end position="117"/>
    </location>
</feature>
<evidence type="ECO:0008006" key="5">
    <source>
        <dbReference type="Google" id="ProtNLM"/>
    </source>
</evidence>
<feature type="transmembrane region" description="Helical" evidence="2">
    <location>
        <begin position="137"/>
        <end position="170"/>
    </location>
</feature>
<accession>A0A813KJG2</accession>
<name>A0A813KJG2_POLGL</name>
<comment type="caution">
    <text evidence="3">The sequence shown here is derived from an EMBL/GenBank/DDBJ whole genome shotgun (WGS) entry which is preliminary data.</text>
</comment>
<keyword evidence="2" id="KW-0472">Membrane</keyword>
<proteinExistence type="predicted"/>
<reference evidence="3" key="1">
    <citation type="submission" date="2021-02" db="EMBL/GenBank/DDBJ databases">
        <authorList>
            <person name="Dougan E. K."/>
            <person name="Rhodes N."/>
            <person name="Thang M."/>
            <person name="Chan C."/>
        </authorList>
    </citation>
    <scope>NUCLEOTIDE SEQUENCE</scope>
</reference>
<dbReference type="EMBL" id="CAJNNW010029538">
    <property type="protein sequence ID" value="CAE8700627.1"/>
    <property type="molecule type" value="Genomic_DNA"/>
</dbReference>
<evidence type="ECO:0000256" key="1">
    <source>
        <dbReference type="SAM" id="MobiDB-lite"/>
    </source>
</evidence>
<dbReference type="AlphaFoldDB" id="A0A813KJG2"/>
<evidence type="ECO:0000313" key="3">
    <source>
        <dbReference type="EMBL" id="CAE8700627.1"/>
    </source>
</evidence>
<keyword evidence="2" id="KW-0812">Transmembrane</keyword>
<feature type="region of interest" description="Disordered" evidence="1">
    <location>
        <begin position="215"/>
        <end position="237"/>
    </location>
</feature>
<sequence>MLFGAHRFCTPSHSTRQFRPRISSSQFRALFRNAKINFCPQSRSGELAPASFGSFYKQRLRWCMGWDQVTLMHTKPISGMQELSFALRFGMHWMLIGRWVSLFFMLVNAAMAPLLLIDKGFFRGPLQNILRICQFNFLLMGAIILVVFFLFFCMFLLMMAPLTLLLQLALLFTSFPRLMIGNVGDWVATERASGGAGGGPLQKLVGALRFSGSETERASRRASGGPLQSLVPPFRSE</sequence>
<evidence type="ECO:0000256" key="2">
    <source>
        <dbReference type="SAM" id="Phobius"/>
    </source>
</evidence>
<organism evidence="3 4">
    <name type="scientific">Polarella glacialis</name>
    <name type="common">Dinoflagellate</name>
    <dbReference type="NCBI Taxonomy" id="89957"/>
    <lineage>
        <taxon>Eukaryota</taxon>
        <taxon>Sar</taxon>
        <taxon>Alveolata</taxon>
        <taxon>Dinophyceae</taxon>
        <taxon>Suessiales</taxon>
        <taxon>Suessiaceae</taxon>
        <taxon>Polarella</taxon>
    </lineage>
</organism>
<gene>
    <name evidence="3" type="ORF">PGLA2088_LOCUS31710</name>
</gene>
<evidence type="ECO:0000313" key="4">
    <source>
        <dbReference type="Proteomes" id="UP000626109"/>
    </source>
</evidence>
<dbReference type="Proteomes" id="UP000626109">
    <property type="component" value="Unassembled WGS sequence"/>
</dbReference>
<keyword evidence="2" id="KW-1133">Transmembrane helix</keyword>